<dbReference type="Proteomes" id="UP001055879">
    <property type="component" value="Linkage Group LG04"/>
</dbReference>
<proteinExistence type="predicted"/>
<keyword evidence="2" id="KW-1185">Reference proteome</keyword>
<reference evidence="1 2" key="2">
    <citation type="journal article" date="2022" name="Mol. Ecol. Resour.">
        <title>The genomes of chicory, endive, great burdock and yacon provide insights into Asteraceae paleo-polyploidization history and plant inulin production.</title>
        <authorList>
            <person name="Fan W."/>
            <person name="Wang S."/>
            <person name="Wang H."/>
            <person name="Wang A."/>
            <person name="Jiang F."/>
            <person name="Liu H."/>
            <person name="Zhao H."/>
            <person name="Xu D."/>
            <person name="Zhang Y."/>
        </authorList>
    </citation>
    <scope>NUCLEOTIDE SEQUENCE [LARGE SCALE GENOMIC DNA]</scope>
    <source>
        <strain evidence="2">cv. Niubang</strain>
    </source>
</reference>
<protein>
    <submittedName>
        <fullName evidence="1">Uncharacterized protein</fullName>
    </submittedName>
</protein>
<comment type="caution">
    <text evidence="1">The sequence shown here is derived from an EMBL/GenBank/DDBJ whole genome shotgun (WGS) entry which is preliminary data.</text>
</comment>
<evidence type="ECO:0000313" key="2">
    <source>
        <dbReference type="Proteomes" id="UP001055879"/>
    </source>
</evidence>
<evidence type="ECO:0000313" key="1">
    <source>
        <dbReference type="EMBL" id="KAI3736503.1"/>
    </source>
</evidence>
<dbReference type="EMBL" id="CM042050">
    <property type="protein sequence ID" value="KAI3736503.1"/>
    <property type="molecule type" value="Genomic_DNA"/>
</dbReference>
<gene>
    <name evidence="1" type="ORF">L6452_16045</name>
</gene>
<name>A0ACB9CQQ0_ARCLA</name>
<accession>A0ACB9CQQ0</accession>
<reference evidence="2" key="1">
    <citation type="journal article" date="2022" name="Mol. Ecol. Resour.">
        <title>The genomes of chicory, endive, great burdock and yacon provide insights into Asteraceae palaeo-polyploidization history and plant inulin production.</title>
        <authorList>
            <person name="Fan W."/>
            <person name="Wang S."/>
            <person name="Wang H."/>
            <person name="Wang A."/>
            <person name="Jiang F."/>
            <person name="Liu H."/>
            <person name="Zhao H."/>
            <person name="Xu D."/>
            <person name="Zhang Y."/>
        </authorList>
    </citation>
    <scope>NUCLEOTIDE SEQUENCE [LARGE SCALE GENOMIC DNA]</scope>
    <source>
        <strain evidence="2">cv. Niubang</strain>
    </source>
</reference>
<organism evidence="1 2">
    <name type="scientific">Arctium lappa</name>
    <name type="common">Greater burdock</name>
    <name type="synonym">Lappa major</name>
    <dbReference type="NCBI Taxonomy" id="4217"/>
    <lineage>
        <taxon>Eukaryota</taxon>
        <taxon>Viridiplantae</taxon>
        <taxon>Streptophyta</taxon>
        <taxon>Embryophyta</taxon>
        <taxon>Tracheophyta</taxon>
        <taxon>Spermatophyta</taxon>
        <taxon>Magnoliopsida</taxon>
        <taxon>eudicotyledons</taxon>
        <taxon>Gunneridae</taxon>
        <taxon>Pentapetalae</taxon>
        <taxon>asterids</taxon>
        <taxon>campanulids</taxon>
        <taxon>Asterales</taxon>
        <taxon>Asteraceae</taxon>
        <taxon>Carduoideae</taxon>
        <taxon>Cardueae</taxon>
        <taxon>Arctiinae</taxon>
        <taxon>Arctium</taxon>
    </lineage>
</organism>
<sequence length="403" mass="44346">MPSLLATDAVPFNEGWYDENKVEEEGLLPLPSITSKRGLKNSLVDEKEEGEGVLSRRKSKNISLDGDLQVEQRNDAKEFSSTNNFLGEHGLVVGSAEWLGLNSEELHKHSVEHLQTCKDPSKIFYFGNLECRQNMEDTISFFEKFNEGNYVEVPFENEEIVDVGMEGIMEEKERIIIKNGEDMEGFQGKCTMHVDVNSAERERVEEPLAAHVILEDGNFQNGIGDKKEGGVCVHARHVTTMPSSQNDISVEALIKESGPPSFLNFGSQEMVGSLNECSHMPLFISSHNGELLNEGPRENQHLNHSGHATKSVGPRVSSSKFSSGIFEKSSFLSGPTTLIHSGEAMVVDYHETPKNGDHHVNGVTSCDSGPILTQVGPSKIQENRTQAMGADSQAGHRILSNTP</sequence>